<dbReference type="SUPFAM" id="SSF52218">
    <property type="entry name" value="Flavoproteins"/>
    <property type="match status" value="1"/>
</dbReference>
<dbReference type="Proteomes" id="UP000557307">
    <property type="component" value="Unassembled WGS sequence"/>
</dbReference>
<dbReference type="InterPro" id="IPR029039">
    <property type="entry name" value="Flavoprotein-like_sf"/>
</dbReference>
<dbReference type="GO" id="GO:0016491">
    <property type="term" value="F:oxidoreductase activity"/>
    <property type="evidence" value="ECO:0007669"/>
    <property type="project" value="InterPro"/>
</dbReference>
<protein>
    <submittedName>
        <fullName evidence="2">NAD(P)H-dependent FMN reductase</fullName>
    </submittedName>
</protein>
<feature type="domain" description="NADPH-dependent FMN reductase-like" evidence="1">
    <location>
        <begin position="21"/>
        <end position="156"/>
    </location>
</feature>
<accession>A0A840TTD0</accession>
<dbReference type="AlphaFoldDB" id="A0A840TTD0"/>
<evidence type="ECO:0000259" key="1">
    <source>
        <dbReference type="Pfam" id="PF03358"/>
    </source>
</evidence>
<evidence type="ECO:0000313" key="3">
    <source>
        <dbReference type="Proteomes" id="UP000557307"/>
    </source>
</evidence>
<comment type="caution">
    <text evidence="2">The sequence shown here is derived from an EMBL/GenBank/DDBJ whole genome shotgun (WGS) entry which is preliminary data.</text>
</comment>
<dbReference type="Gene3D" id="3.40.50.360">
    <property type="match status" value="1"/>
</dbReference>
<dbReference type="InterPro" id="IPR050712">
    <property type="entry name" value="NAD(P)H-dep_reductase"/>
</dbReference>
<evidence type="ECO:0000313" key="2">
    <source>
        <dbReference type="EMBL" id="MBB5284812.1"/>
    </source>
</evidence>
<sequence length="193" mass="21278">MSSESTLLFTEASTADTKPPVVIISGTNRPDSTSRQLANYYQLLLRRFGAESVIVDLHELPGDFTVSALYHNNGKSEGFNQVRQQLDKAEKFVFVVPEYNGSFPGVLKAFIDGLPYPNGLLNKKAALVGLSSNPHGAALALSHLNDIFSYLGMNTLALRVKLGQIRTHFSEGTITNAFYQELLELQARQLIDF</sequence>
<dbReference type="GO" id="GO:0005829">
    <property type="term" value="C:cytosol"/>
    <property type="evidence" value="ECO:0007669"/>
    <property type="project" value="TreeGrafter"/>
</dbReference>
<keyword evidence="3" id="KW-1185">Reference proteome</keyword>
<dbReference type="Pfam" id="PF03358">
    <property type="entry name" value="FMN_red"/>
    <property type="match status" value="1"/>
</dbReference>
<dbReference type="RefSeq" id="WP_184174768.1">
    <property type="nucleotide sequence ID" value="NZ_JACHGF010000004.1"/>
</dbReference>
<dbReference type="PANTHER" id="PTHR30543">
    <property type="entry name" value="CHROMATE REDUCTASE"/>
    <property type="match status" value="1"/>
</dbReference>
<reference evidence="2 3" key="1">
    <citation type="submission" date="2020-08" db="EMBL/GenBank/DDBJ databases">
        <title>Genomic Encyclopedia of Type Strains, Phase IV (KMG-IV): sequencing the most valuable type-strain genomes for metagenomic binning, comparative biology and taxonomic classification.</title>
        <authorList>
            <person name="Goeker M."/>
        </authorList>
    </citation>
    <scope>NUCLEOTIDE SEQUENCE [LARGE SCALE GENOMIC DNA]</scope>
    <source>
        <strain evidence="2 3">DSM 105074</strain>
    </source>
</reference>
<dbReference type="EMBL" id="JACHGF010000004">
    <property type="protein sequence ID" value="MBB5284812.1"/>
    <property type="molecule type" value="Genomic_DNA"/>
</dbReference>
<dbReference type="GO" id="GO:0010181">
    <property type="term" value="F:FMN binding"/>
    <property type="evidence" value="ECO:0007669"/>
    <property type="project" value="TreeGrafter"/>
</dbReference>
<dbReference type="PANTHER" id="PTHR30543:SF21">
    <property type="entry name" value="NAD(P)H-DEPENDENT FMN REDUCTASE LOT6"/>
    <property type="match status" value="1"/>
</dbReference>
<organism evidence="2 3">
    <name type="scientific">Rhabdobacter roseus</name>
    <dbReference type="NCBI Taxonomy" id="1655419"/>
    <lineage>
        <taxon>Bacteria</taxon>
        <taxon>Pseudomonadati</taxon>
        <taxon>Bacteroidota</taxon>
        <taxon>Cytophagia</taxon>
        <taxon>Cytophagales</taxon>
        <taxon>Cytophagaceae</taxon>
        <taxon>Rhabdobacter</taxon>
    </lineage>
</organism>
<dbReference type="InterPro" id="IPR005025">
    <property type="entry name" value="FMN_Rdtase-like_dom"/>
</dbReference>
<proteinExistence type="predicted"/>
<name>A0A840TTD0_9BACT</name>
<gene>
    <name evidence="2" type="ORF">HNQ92_002960</name>
</gene>